<evidence type="ECO:0000313" key="1">
    <source>
        <dbReference type="EMBL" id="SEP71628.1"/>
    </source>
</evidence>
<proteinExistence type="predicted"/>
<dbReference type="EMBL" id="FOFP01000001">
    <property type="protein sequence ID" value="SEP71628.1"/>
    <property type="molecule type" value="Genomic_DNA"/>
</dbReference>
<evidence type="ECO:0000313" key="2">
    <source>
        <dbReference type="Proteomes" id="UP000198512"/>
    </source>
</evidence>
<accession>A0ABY1B1V0</accession>
<organism evidence="1 2">
    <name type="scientific">Pseudomonas cuatrocienegasensis</name>
    <dbReference type="NCBI Taxonomy" id="543360"/>
    <lineage>
        <taxon>Bacteria</taxon>
        <taxon>Pseudomonadati</taxon>
        <taxon>Pseudomonadota</taxon>
        <taxon>Gammaproteobacteria</taxon>
        <taxon>Pseudomonadales</taxon>
        <taxon>Pseudomonadaceae</taxon>
        <taxon>Pseudomonas</taxon>
    </lineage>
</organism>
<protein>
    <recommendedName>
        <fullName evidence="3">Threonine/homoserine/homoserine lactone efflux protein</fullName>
    </recommendedName>
</protein>
<reference evidence="1 2" key="1">
    <citation type="submission" date="2016-10" db="EMBL/GenBank/DDBJ databases">
        <authorList>
            <person name="Varghese N."/>
            <person name="Submissions S."/>
        </authorList>
    </citation>
    <scope>NUCLEOTIDE SEQUENCE [LARGE SCALE GENOMIC DNA]</scope>
    <source>
        <strain evidence="1 2">CIP 109853</strain>
    </source>
</reference>
<gene>
    <name evidence="1" type="ORF">SAMN05216600_101400</name>
</gene>
<comment type="caution">
    <text evidence="1">The sequence shown here is derived from an EMBL/GenBank/DDBJ whole genome shotgun (WGS) entry which is preliminary data.</text>
</comment>
<dbReference type="Proteomes" id="UP000198512">
    <property type="component" value="Unassembled WGS sequence"/>
</dbReference>
<keyword evidence="2" id="KW-1185">Reference proteome</keyword>
<sequence length="41" mass="4452">MLNVMSALGLLLLMPGPTNTLLLRSGVLSGFRRAWPLSLLE</sequence>
<name>A0ABY1B1V0_9PSED</name>
<evidence type="ECO:0008006" key="3">
    <source>
        <dbReference type="Google" id="ProtNLM"/>
    </source>
</evidence>